<dbReference type="EMBL" id="BARW01032821">
    <property type="protein sequence ID" value="GAJ03618.1"/>
    <property type="molecule type" value="Genomic_DNA"/>
</dbReference>
<evidence type="ECO:0000256" key="1">
    <source>
        <dbReference type="ARBA" id="ARBA00010688"/>
    </source>
</evidence>
<dbReference type="PANTHER" id="PTHR43085:SF57">
    <property type="entry name" value="CARBOHYDRATE KINASE PFKB DOMAIN-CONTAINING PROTEIN"/>
    <property type="match status" value="1"/>
</dbReference>
<sequence>MIDDLDLNYINQARLLHLSSFTSDRQFNILLELMDRLDSPTKLSFTPGALYAQKGLKALSPIISRTRVLFINQDEIKQLTGGDVINGAEICLKQGCDIVVATLGKGVRLKLGKGANQKTVTATGYIRDNETEHIVPSTNQNTVAEVDTTGAGDAFAAGFLYGLLKGRGLRECGLLGDIVARFSISQLGARPGL</sequence>
<feature type="domain" description="Carbohydrate kinase PfkB" evidence="4">
    <location>
        <begin position="7"/>
        <end position="191"/>
    </location>
</feature>
<dbReference type="GO" id="GO:0016301">
    <property type="term" value="F:kinase activity"/>
    <property type="evidence" value="ECO:0007669"/>
    <property type="project" value="UniProtKB-KW"/>
</dbReference>
<protein>
    <recommendedName>
        <fullName evidence="4">Carbohydrate kinase PfkB domain-containing protein</fullName>
    </recommendedName>
</protein>
<accession>X1TE88</accession>
<dbReference type="Gene3D" id="3.40.1190.20">
    <property type="match status" value="1"/>
</dbReference>
<proteinExistence type="inferred from homology"/>
<evidence type="ECO:0000313" key="5">
    <source>
        <dbReference type="EMBL" id="GAJ03618.1"/>
    </source>
</evidence>
<dbReference type="InterPro" id="IPR050306">
    <property type="entry name" value="PfkB_Carbo_kinase"/>
</dbReference>
<organism evidence="5">
    <name type="scientific">marine sediment metagenome</name>
    <dbReference type="NCBI Taxonomy" id="412755"/>
    <lineage>
        <taxon>unclassified sequences</taxon>
        <taxon>metagenomes</taxon>
        <taxon>ecological metagenomes</taxon>
    </lineage>
</organism>
<dbReference type="SUPFAM" id="SSF53613">
    <property type="entry name" value="Ribokinase-like"/>
    <property type="match status" value="1"/>
</dbReference>
<evidence type="ECO:0000256" key="2">
    <source>
        <dbReference type="ARBA" id="ARBA00022679"/>
    </source>
</evidence>
<comment type="caution">
    <text evidence="5">The sequence shown here is derived from an EMBL/GenBank/DDBJ whole genome shotgun (WGS) entry which is preliminary data.</text>
</comment>
<keyword evidence="3" id="KW-0418">Kinase</keyword>
<keyword evidence="2" id="KW-0808">Transferase</keyword>
<dbReference type="Pfam" id="PF00294">
    <property type="entry name" value="PfkB"/>
    <property type="match status" value="1"/>
</dbReference>
<evidence type="ECO:0000256" key="3">
    <source>
        <dbReference type="ARBA" id="ARBA00022777"/>
    </source>
</evidence>
<name>X1TE88_9ZZZZ</name>
<dbReference type="InterPro" id="IPR029056">
    <property type="entry name" value="Ribokinase-like"/>
</dbReference>
<dbReference type="InterPro" id="IPR011611">
    <property type="entry name" value="PfkB_dom"/>
</dbReference>
<gene>
    <name evidence="5" type="ORF">S12H4_51859</name>
</gene>
<feature type="non-terminal residue" evidence="5">
    <location>
        <position position="193"/>
    </location>
</feature>
<comment type="similarity">
    <text evidence="1">Belongs to the carbohydrate kinase PfkB family.</text>
</comment>
<evidence type="ECO:0000259" key="4">
    <source>
        <dbReference type="Pfam" id="PF00294"/>
    </source>
</evidence>
<dbReference type="PROSITE" id="PS00584">
    <property type="entry name" value="PFKB_KINASES_2"/>
    <property type="match status" value="1"/>
</dbReference>
<dbReference type="InterPro" id="IPR002173">
    <property type="entry name" value="Carboh/pur_kinase_PfkB_CS"/>
</dbReference>
<dbReference type="PANTHER" id="PTHR43085">
    <property type="entry name" value="HEXOKINASE FAMILY MEMBER"/>
    <property type="match status" value="1"/>
</dbReference>
<reference evidence="5" key="1">
    <citation type="journal article" date="2014" name="Front. Microbiol.">
        <title>High frequency of phylogenetically diverse reductive dehalogenase-homologous genes in deep subseafloor sedimentary metagenomes.</title>
        <authorList>
            <person name="Kawai M."/>
            <person name="Futagami T."/>
            <person name="Toyoda A."/>
            <person name="Takaki Y."/>
            <person name="Nishi S."/>
            <person name="Hori S."/>
            <person name="Arai W."/>
            <person name="Tsubouchi T."/>
            <person name="Morono Y."/>
            <person name="Uchiyama I."/>
            <person name="Ito T."/>
            <person name="Fujiyama A."/>
            <person name="Inagaki F."/>
            <person name="Takami H."/>
        </authorList>
    </citation>
    <scope>NUCLEOTIDE SEQUENCE</scope>
    <source>
        <strain evidence="5">Expedition CK06-06</strain>
    </source>
</reference>
<dbReference type="AlphaFoldDB" id="X1TE88"/>